<dbReference type="EMBL" id="AP022569">
    <property type="protein sequence ID" value="BBX44847.1"/>
    <property type="molecule type" value="Genomic_DNA"/>
</dbReference>
<dbReference type="KEGG" id="mcoo:MCOO_08620"/>
<reference evidence="1 2" key="1">
    <citation type="journal article" date="2019" name="Emerg. Microbes Infect.">
        <title>Comprehensive subspecies identification of 175 nontuberculous mycobacteria species based on 7547 genomic profiles.</title>
        <authorList>
            <person name="Matsumoto Y."/>
            <person name="Kinjo T."/>
            <person name="Motooka D."/>
            <person name="Nabeya D."/>
            <person name="Jung N."/>
            <person name="Uechi K."/>
            <person name="Horii T."/>
            <person name="Iida T."/>
            <person name="Fujita J."/>
            <person name="Nakamura S."/>
        </authorList>
    </citation>
    <scope>NUCLEOTIDE SEQUENCE [LARGE SCALE GENOMIC DNA]</scope>
    <source>
        <strain evidence="1 2">JCM 12404</strain>
    </source>
</reference>
<keyword evidence="2" id="KW-1185">Reference proteome</keyword>
<accession>A0A7I7KSN5</accession>
<dbReference type="AlphaFoldDB" id="A0A7I7KSN5"/>
<gene>
    <name evidence="1" type="ORF">MCOO_08620</name>
</gene>
<name>A0A7I7KSN5_9MYCO</name>
<protein>
    <submittedName>
        <fullName evidence="1">Uncharacterized protein</fullName>
    </submittedName>
</protein>
<proteinExistence type="predicted"/>
<evidence type="ECO:0000313" key="2">
    <source>
        <dbReference type="Proteomes" id="UP000465866"/>
    </source>
</evidence>
<dbReference type="Proteomes" id="UP000465866">
    <property type="component" value="Chromosome"/>
</dbReference>
<organism evidence="1 2">
    <name type="scientific">Mycobacterium cookii</name>
    <dbReference type="NCBI Taxonomy" id="1775"/>
    <lineage>
        <taxon>Bacteria</taxon>
        <taxon>Bacillati</taxon>
        <taxon>Actinomycetota</taxon>
        <taxon>Actinomycetes</taxon>
        <taxon>Mycobacteriales</taxon>
        <taxon>Mycobacteriaceae</taxon>
        <taxon>Mycobacterium</taxon>
    </lineage>
</organism>
<evidence type="ECO:0000313" key="1">
    <source>
        <dbReference type="EMBL" id="BBX44847.1"/>
    </source>
</evidence>
<sequence length="77" mass="8209">MWEPPLQCPQQTTDFVDASTYLGQLSGIARVSVLVAGHPARKLLKFGALGLQKPLKHSRLSFLGRLSGAAGQNACCT</sequence>